<evidence type="ECO:0000256" key="1">
    <source>
        <dbReference type="SAM" id="SignalP"/>
    </source>
</evidence>
<keyword evidence="1" id="KW-0732">Signal</keyword>
<dbReference type="Proteomes" id="UP000494117">
    <property type="component" value="Unassembled WGS sequence"/>
</dbReference>
<proteinExistence type="predicted"/>
<evidence type="ECO:0008006" key="4">
    <source>
        <dbReference type="Google" id="ProtNLM"/>
    </source>
</evidence>
<feature type="chain" id="PRO_5028921625" description="PEGA domain-containing protein" evidence="1">
    <location>
        <begin position="21"/>
        <end position="107"/>
    </location>
</feature>
<dbReference type="RefSeq" id="WP_175209345.1">
    <property type="nucleotide sequence ID" value="NZ_CADILG010000042.1"/>
</dbReference>
<sequence>MKSIRIAIALALAAQLAACAMPHGHVSSGTQRPTLGFIGQPPGTVVKVDGLPLDPNVTVDGAMTVVRVEEGVHRVQVEQNGTVIHQEQIYLSGGERKILDLGKGNVK</sequence>
<dbReference type="EMBL" id="CADILG010000042">
    <property type="protein sequence ID" value="CAB3909743.1"/>
    <property type="molecule type" value="Genomic_DNA"/>
</dbReference>
<feature type="signal peptide" evidence="1">
    <location>
        <begin position="1"/>
        <end position="20"/>
    </location>
</feature>
<evidence type="ECO:0000313" key="3">
    <source>
        <dbReference type="Proteomes" id="UP000494117"/>
    </source>
</evidence>
<organism evidence="2 3">
    <name type="scientific">Achromobacter anxifer</name>
    <dbReference type="NCBI Taxonomy" id="1287737"/>
    <lineage>
        <taxon>Bacteria</taxon>
        <taxon>Pseudomonadati</taxon>
        <taxon>Pseudomonadota</taxon>
        <taxon>Betaproteobacteria</taxon>
        <taxon>Burkholderiales</taxon>
        <taxon>Alcaligenaceae</taxon>
        <taxon>Achromobacter</taxon>
    </lineage>
</organism>
<gene>
    <name evidence="2" type="ORF">LMG26858_04670</name>
</gene>
<dbReference type="AlphaFoldDB" id="A0A6S7EMB4"/>
<evidence type="ECO:0000313" key="2">
    <source>
        <dbReference type="EMBL" id="CAB3909743.1"/>
    </source>
</evidence>
<name>A0A6S7EMB4_9BURK</name>
<reference evidence="2 3" key="1">
    <citation type="submission" date="2020-04" db="EMBL/GenBank/DDBJ databases">
        <authorList>
            <person name="De Canck E."/>
        </authorList>
    </citation>
    <scope>NUCLEOTIDE SEQUENCE [LARGE SCALE GENOMIC DNA]</scope>
    <source>
        <strain evidence="2 3">LMG 26858</strain>
    </source>
</reference>
<protein>
    <recommendedName>
        <fullName evidence="4">PEGA domain-containing protein</fullName>
    </recommendedName>
</protein>
<keyword evidence="3" id="KW-1185">Reference proteome</keyword>
<accession>A0A6S7EMB4</accession>